<dbReference type="EMBL" id="CAJOBH010032847">
    <property type="protein sequence ID" value="CAF4286777.1"/>
    <property type="molecule type" value="Genomic_DNA"/>
</dbReference>
<evidence type="ECO:0000313" key="3">
    <source>
        <dbReference type="EMBL" id="CAF4286777.1"/>
    </source>
</evidence>
<gene>
    <name evidence="3" type="ORF">BYL167_LOCUS26919</name>
    <name evidence="2" type="ORF">CJN711_LOCUS11488</name>
</gene>
<feature type="region of interest" description="Disordered" evidence="1">
    <location>
        <begin position="1"/>
        <end position="23"/>
    </location>
</feature>
<feature type="compositionally biased region" description="Polar residues" evidence="1">
    <location>
        <begin position="134"/>
        <end position="143"/>
    </location>
</feature>
<dbReference type="AlphaFoldDB" id="A0A814VPE8"/>
<name>A0A814VPE8_9BILA</name>
<feature type="region of interest" description="Disordered" evidence="1">
    <location>
        <begin position="115"/>
        <end position="241"/>
    </location>
</feature>
<sequence length="342" mass="37968">MKNPLSGASPLPGISPMDSSSPIQSDLQTIQSVLPNNFSTPLTEKRQSKKRVRFALKLETVQEDPSLFNNDKSLIGTTKTNQRIIDPWRDGGPLYGAYVEYLDKQGALTSNLAETHRPTRPLPSPLSLNKSDVESSTHTNTILGRNKSPEILTESIESGTPPLGLPRILNRTTVTKKNKNNNININNNNNNNNSNNRRPSLPAFDPSLKQRVQSISPSHNIQSKKISGGVNNKKQSPSIHSTVKRADVTLPSIKDNKSNEKLIRTDYSGGTKVVNEYCQSQKLTEIISNSLSNTNNQMNNLSEHSVPPNFPKTPRSPCQNYINNESYCSQKNNHYVLQPIIH</sequence>
<dbReference type="EMBL" id="CAJNOV010004875">
    <property type="protein sequence ID" value="CAF1190510.1"/>
    <property type="molecule type" value="Genomic_DNA"/>
</dbReference>
<feature type="compositionally biased region" description="Polar residues" evidence="1">
    <location>
        <begin position="210"/>
        <end position="241"/>
    </location>
</feature>
<feature type="compositionally biased region" description="Low complexity" evidence="1">
    <location>
        <begin position="180"/>
        <end position="196"/>
    </location>
</feature>
<evidence type="ECO:0000313" key="2">
    <source>
        <dbReference type="EMBL" id="CAF1190510.1"/>
    </source>
</evidence>
<reference evidence="2" key="1">
    <citation type="submission" date="2021-02" db="EMBL/GenBank/DDBJ databases">
        <authorList>
            <person name="Nowell W R."/>
        </authorList>
    </citation>
    <scope>NUCLEOTIDE SEQUENCE</scope>
</reference>
<organism evidence="2 4">
    <name type="scientific">Rotaria magnacalcarata</name>
    <dbReference type="NCBI Taxonomy" id="392030"/>
    <lineage>
        <taxon>Eukaryota</taxon>
        <taxon>Metazoa</taxon>
        <taxon>Spiralia</taxon>
        <taxon>Gnathifera</taxon>
        <taxon>Rotifera</taxon>
        <taxon>Eurotatoria</taxon>
        <taxon>Bdelloidea</taxon>
        <taxon>Philodinida</taxon>
        <taxon>Philodinidae</taxon>
        <taxon>Rotaria</taxon>
    </lineage>
</organism>
<proteinExistence type="predicted"/>
<accession>A0A814VPE8</accession>
<protein>
    <submittedName>
        <fullName evidence="2">Uncharacterized protein</fullName>
    </submittedName>
</protein>
<evidence type="ECO:0000313" key="4">
    <source>
        <dbReference type="Proteomes" id="UP000663855"/>
    </source>
</evidence>
<dbReference type="Proteomes" id="UP000663855">
    <property type="component" value="Unassembled WGS sequence"/>
</dbReference>
<evidence type="ECO:0000256" key="1">
    <source>
        <dbReference type="SAM" id="MobiDB-lite"/>
    </source>
</evidence>
<dbReference type="Proteomes" id="UP000681967">
    <property type="component" value="Unassembled WGS sequence"/>
</dbReference>
<comment type="caution">
    <text evidence="2">The sequence shown here is derived from an EMBL/GenBank/DDBJ whole genome shotgun (WGS) entry which is preliminary data.</text>
</comment>